<dbReference type="Pfam" id="PF00258">
    <property type="entry name" value="Flavodoxin_1"/>
    <property type="match status" value="1"/>
</dbReference>
<evidence type="ECO:0000313" key="8">
    <source>
        <dbReference type="EMBL" id="KTT22016.1"/>
    </source>
</evidence>
<dbReference type="InterPro" id="IPR005625">
    <property type="entry name" value="PepSY-ass_TM"/>
</dbReference>
<keyword evidence="5" id="KW-0812">Transmembrane</keyword>
<dbReference type="PATRIC" id="fig|433924.3.peg.4112"/>
<keyword evidence="9" id="KW-1185">Reference proteome</keyword>
<dbReference type="AlphaFoldDB" id="A0A147GWP7"/>
<dbReference type="GO" id="GO:0010181">
    <property type="term" value="F:FMN binding"/>
    <property type="evidence" value="ECO:0007669"/>
    <property type="project" value="InterPro"/>
</dbReference>
<dbReference type="InterPro" id="IPR039261">
    <property type="entry name" value="FNR_nucleotide-bd"/>
</dbReference>
<dbReference type="InterPro" id="IPR008254">
    <property type="entry name" value="Flavodoxin/NO_synth"/>
</dbReference>
<dbReference type="PANTHER" id="PTHR34219:SF3">
    <property type="entry name" value="BLL7967 PROTEIN"/>
    <property type="match status" value="1"/>
</dbReference>
<keyword evidence="3" id="KW-0249">Electron transport</keyword>
<sequence length="824" mass="88244">MRWTWRQILFQLHWLAGITAGTLLAVIGVSGALLAYRAEITEALNPALFHRAVPTAGAVPLTPAGLAAALRARDPQAQVQTITLRATPGWPVRVGLAAAAGQRRGVQHWLDPWTAEVLPEPRGDEAFETLESLHRWLLLPRDIGKPVTGVLAAALLLLAVSGLVLRWPRRTLDWRAWLRVDFRLRGRALLWNLHAVAGTFALLCYLVSGLTGVYWGFDAVRAAVDGAVGEGQAARMQRSGGAQAARVAAAPATAPTADTPAASTPPPAARTAADLDALWQGFLRASNGDWQLVTLRLPARANPRVEVTYLRRDAEHDRARNRLYLDAATGAVAEHRRYAALSAPARLVNSIYPLHMGSFWGPVGRVVMVLASAGLLLFAVTGWLLYLRRRREAAAARQARRASLAATGGHAASGASGLLIAFATQTGHAERLAWQTAAALGAAGVPATVQPLHALAPAELSLHPRVLIVASSYGDGEPPDTARAFARRVAAMTTPLQPAPAFGLLALGNRQYGTFCGFGHALDVHLRRLGARPLFPPVEMDEADPAALAQWRAHVGAAFGVALDDTAAVPALAEADWLPSELLQRAHLNPGSAGSPLFALQLALPAGSDWHAGALVEIEAPVAGEPPRRYSAASVPADGELLLLVRQRVLDDGGLGLMSSWLTVQTLPGAPLRLRLVDNPGFRLIDDDRPCVFIGNGSGFAGLRGHLRERVRRGHGRNWLVFGERHPDHDAFFADEVQDWQARGLLARVDLAWSRLPPAGRHVQDALRDAGDELRRWVDDGAVVYVCGSLAGMARGVDAALRELLGGAAVEALLMEGRLRRDVY</sequence>
<reference evidence="8 9" key="1">
    <citation type="journal article" date="2016" name="Front. Microbiol.">
        <title>Genomic Resource of Rice Seed Associated Bacteria.</title>
        <authorList>
            <person name="Midha S."/>
            <person name="Bansal K."/>
            <person name="Sharma S."/>
            <person name="Kumar N."/>
            <person name="Patil P.P."/>
            <person name="Chaudhry V."/>
            <person name="Patil P.B."/>
        </authorList>
    </citation>
    <scope>NUCLEOTIDE SEQUENCE [LARGE SCALE GENOMIC DNA]</scope>
    <source>
        <strain evidence="8 9">NS331</strain>
    </source>
</reference>
<dbReference type="CDD" id="cd06200">
    <property type="entry name" value="SiR_like1"/>
    <property type="match status" value="1"/>
</dbReference>
<feature type="transmembrane region" description="Helical" evidence="5">
    <location>
        <begin position="188"/>
        <end position="208"/>
    </location>
</feature>
<comment type="caution">
    <text evidence="8">The sequence shown here is derived from an EMBL/GenBank/DDBJ whole genome shotgun (WGS) entry which is preliminary data.</text>
</comment>
<feature type="transmembrane region" description="Helical" evidence="5">
    <location>
        <begin position="12"/>
        <end position="36"/>
    </location>
</feature>
<dbReference type="PRINTS" id="PR00369">
    <property type="entry name" value="FLAVODOXIN"/>
</dbReference>
<protein>
    <recommendedName>
        <fullName evidence="10">Sulfite reductase (NADPH) flavoprotein alpha-component</fullName>
    </recommendedName>
</protein>
<keyword evidence="1" id="KW-0285">Flavoprotein</keyword>
<dbReference type="PANTHER" id="PTHR34219">
    <property type="entry name" value="IRON-REGULATED INNER MEMBRANE PROTEIN-RELATED"/>
    <property type="match status" value="1"/>
</dbReference>
<dbReference type="Gene3D" id="3.40.50.80">
    <property type="entry name" value="Nucleotide-binding domain of ferredoxin-NADP reductase (FNR) module"/>
    <property type="match status" value="1"/>
</dbReference>
<evidence type="ECO:0000256" key="4">
    <source>
        <dbReference type="SAM" id="MobiDB-lite"/>
    </source>
</evidence>
<name>A0A147GWP7_9BURK</name>
<feature type="domain" description="Flavodoxin-like" evidence="6">
    <location>
        <begin position="418"/>
        <end position="556"/>
    </location>
</feature>
<dbReference type="GO" id="GO:0016491">
    <property type="term" value="F:oxidoreductase activity"/>
    <property type="evidence" value="ECO:0007669"/>
    <property type="project" value="InterPro"/>
</dbReference>
<dbReference type="SUPFAM" id="SSF63380">
    <property type="entry name" value="Riboflavin synthase domain-like"/>
    <property type="match status" value="1"/>
</dbReference>
<feature type="region of interest" description="Disordered" evidence="4">
    <location>
        <begin position="248"/>
        <end position="268"/>
    </location>
</feature>
<gene>
    <name evidence="8" type="ORF">NS331_10525</name>
</gene>
<dbReference type="InterPro" id="IPR001433">
    <property type="entry name" value="OxRdtase_FAD/NAD-bd"/>
</dbReference>
<feature type="transmembrane region" description="Helical" evidence="5">
    <location>
        <begin position="147"/>
        <end position="167"/>
    </location>
</feature>
<evidence type="ECO:0000256" key="5">
    <source>
        <dbReference type="SAM" id="Phobius"/>
    </source>
</evidence>
<dbReference type="PROSITE" id="PS51384">
    <property type="entry name" value="FAD_FR"/>
    <property type="match status" value="1"/>
</dbReference>
<keyword evidence="2" id="KW-0288">FMN</keyword>
<dbReference type="Pfam" id="PF03929">
    <property type="entry name" value="PepSY_TM"/>
    <property type="match status" value="1"/>
</dbReference>
<dbReference type="SUPFAM" id="SSF52218">
    <property type="entry name" value="Flavoproteins"/>
    <property type="match status" value="1"/>
</dbReference>
<dbReference type="SUPFAM" id="SSF52343">
    <property type="entry name" value="Ferredoxin reductase-like, C-terminal NADP-linked domain"/>
    <property type="match status" value="1"/>
</dbReference>
<feature type="transmembrane region" description="Helical" evidence="5">
    <location>
        <begin position="366"/>
        <end position="387"/>
    </location>
</feature>
<dbReference type="RefSeq" id="WP_058641943.1">
    <property type="nucleotide sequence ID" value="NZ_LDSL01000063.1"/>
</dbReference>
<evidence type="ECO:0000313" key="9">
    <source>
        <dbReference type="Proteomes" id="UP000072741"/>
    </source>
</evidence>
<dbReference type="InterPro" id="IPR001709">
    <property type="entry name" value="Flavoprot_Pyr_Nucl_cyt_Rdtase"/>
</dbReference>
<dbReference type="Gene3D" id="3.40.50.360">
    <property type="match status" value="1"/>
</dbReference>
<keyword evidence="5" id="KW-1133">Transmembrane helix</keyword>
<keyword evidence="5" id="KW-0472">Membrane</keyword>
<evidence type="ECO:0000256" key="2">
    <source>
        <dbReference type="ARBA" id="ARBA00022643"/>
    </source>
</evidence>
<dbReference type="PRINTS" id="PR00371">
    <property type="entry name" value="FPNCR"/>
</dbReference>
<dbReference type="Proteomes" id="UP000072741">
    <property type="component" value="Unassembled WGS sequence"/>
</dbReference>
<evidence type="ECO:0000256" key="3">
    <source>
        <dbReference type="ARBA" id="ARBA00022982"/>
    </source>
</evidence>
<dbReference type="InterPro" id="IPR017938">
    <property type="entry name" value="Riboflavin_synthase-like_b-brl"/>
</dbReference>
<evidence type="ECO:0008006" key="10">
    <source>
        <dbReference type="Google" id="ProtNLM"/>
    </source>
</evidence>
<dbReference type="Pfam" id="PF00175">
    <property type="entry name" value="NAD_binding_1"/>
    <property type="match status" value="1"/>
</dbReference>
<proteinExistence type="predicted"/>
<feature type="domain" description="FAD-binding FR-type" evidence="7">
    <location>
        <begin position="575"/>
        <end position="685"/>
    </location>
</feature>
<organism evidence="8 9">
    <name type="scientific">Pseudacidovorax intermedius</name>
    <dbReference type="NCBI Taxonomy" id="433924"/>
    <lineage>
        <taxon>Bacteria</taxon>
        <taxon>Pseudomonadati</taxon>
        <taxon>Pseudomonadota</taxon>
        <taxon>Betaproteobacteria</taxon>
        <taxon>Burkholderiales</taxon>
        <taxon>Comamonadaceae</taxon>
        <taxon>Pseudacidovorax</taxon>
    </lineage>
</organism>
<keyword evidence="3" id="KW-0813">Transport</keyword>
<evidence type="ECO:0000259" key="7">
    <source>
        <dbReference type="PROSITE" id="PS51384"/>
    </source>
</evidence>
<dbReference type="InterPro" id="IPR001094">
    <property type="entry name" value="Flavdoxin-like"/>
</dbReference>
<accession>A0A147GWP7</accession>
<dbReference type="OrthoDB" id="9816402at2"/>
<evidence type="ECO:0000256" key="1">
    <source>
        <dbReference type="ARBA" id="ARBA00022630"/>
    </source>
</evidence>
<dbReference type="PROSITE" id="PS50902">
    <property type="entry name" value="FLAVODOXIN_LIKE"/>
    <property type="match status" value="1"/>
</dbReference>
<dbReference type="InterPro" id="IPR017927">
    <property type="entry name" value="FAD-bd_FR_type"/>
</dbReference>
<dbReference type="InterPro" id="IPR029039">
    <property type="entry name" value="Flavoprotein-like_sf"/>
</dbReference>
<evidence type="ECO:0000259" key="6">
    <source>
        <dbReference type="PROSITE" id="PS50902"/>
    </source>
</evidence>
<dbReference type="EMBL" id="LDSL01000063">
    <property type="protein sequence ID" value="KTT22016.1"/>
    <property type="molecule type" value="Genomic_DNA"/>
</dbReference>
<feature type="compositionally biased region" description="Low complexity" evidence="4">
    <location>
        <begin position="248"/>
        <end position="262"/>
    </location>
</feature>